<dbReference type="Gene3D" id="3.40.50.300">
    <property type="entry name" value="P-loop containing nucleotide triphosphate hydrolases"/>
    <property type="match status" value="2"/>
</dbReference>
<evidence type="ECO:0000313" key="4">
    <source>
        <dbReference type="Proteomes" id="UP000015531"/>
    </source>
</evidence>
<evidence type="ECO:0000256" key="1">
    <source>
        <dbReference type="SAM" id="Coils"/>
    </source>
</evidence>
<feature type="coiled-coil region" evidence="1">
    <location>
        <begin position="270"/>
        <end position="297"/>
    </location>
</feature>
<dbReference type="PANTHER" id="PTHR32114">
    <property type="entry name" value="ABC TRANSPORTER ABCH.3"/>
    <property type="match status" value="1"/>
</dbReference>
<dbReference type="InterPro" id="IPR003395">
    <property type="entry name" value="RecF/RecN/SMC_N"/>
</dbReference>
<evidence type="ECO:0000259" key="2">
    <source>
        <dbReference type="Pfam" id="PF02463"/>
    </source>
</evidence>
<dbReference type="EMBL" id="ATDP01000088">
    <property type="protein sequence ID" value="EQB15126.1"/>
    <property type="molecule type" value="Genomic_DNA"/>
</dbReference>
<dbReference type="RefSeq" id="WP_021226004.1">
    <property type="nucleotide sequence ID" value="NZ_ATDP01000088.1"/>
</dbReference>
<organism evidence="3 4">
    <name type="scientific">Sphingobium lactosutens DS20</name>
    <dbReference type="NCBI Taxonomy" id="1331060"/>
    <lineage>
        <taxon>Bacteria</taxon>
        <taxon>Pseudomonadati</taxon>
        <taxon>Pseudomonadota</taxon>
        <taxon>Alphaproteobacteria</taxon>
        <taxon>Sphingomonadales</taxon>
        <taxon>Sphingomonadaceae</taxon>
        <taxon>Sphingobium</taxon>
    </lineage>
</organism>
<gene>
    <name evidence="3" type="ORF">RLDS_11580</name>
</gene>
<protein>
    <recommendedName>
        <fullName evidence="2">RecF/RecN/SMC N-terminal domain-containing protein</fullName>
    </recommendedName>
</protein>
<accession>T0HFG3</accession>
<sequence>MIRIERIHIHEFRGIRELKLDLKSQNFAACGPNGTGKSGIVDAIEFALTGNISRLSGSGTGGLSVKSHGPHVDSRDKPEAAFVTLDVIIPALGGKKATIHRTVKAAGSPKITPADADVAAAFDSVNLHPEFVLSRRELIRYVLSEPGQRAKEVQALLRLDDIERLRVVLQKIANACSRELPGFERAEADAKTSLLTALGAPQLTKKAILDAVNPRREMLGLAPLADLEATTSLKDGLATTAAIGAPGRVPKVQANADLSTLKEALEKIGSEAFQRVCKEAEASAAELEKDADSLNGLSREALLKSAVELYDGTTCPVCDTPFEPGVFEEHLAAKLSHLDAVTKKRAALEAEIKPILDTLHAAGTALATMIGYASQLSPQVDATALRAFKAVLLGRYQQLQKLLPLDDTRAVLTKAHVVPELVPTLDALAAAINAIPEPTKQDAAREFLVLAQERLEQYRAAKLKVAAAKMRSERATKVFTTFGRVTTAGLEKIYKDVEAAFSSYYRKINEDDESAFTAKLMPSIGKLGFDVDFYGRGHFPPGAYHSEGHQDGMGLCLYLALMSHLLGKSFTFAVLDDVLMSVDAGHRRQVCTLLKESFPDTQFIFTTHDEIWLRHMKSEGLIKGRNFAHFRTWTVDLGPTEWDDRDVWSEIEDYLAKSDVRGAAALLRHYLEHFAKEACDRLRARVEFRGDAQFMLGDLLPNATNALGELLKKAKVAANSWNQNDVIEKVGSLEATFGEAKVKTNHEQWQVNTAVHFNAWADLKKEDFAPVVAAFKAFTASFGCATCGEMYFVTPDRGQKEALRCGCGGLNLNLLQKGS</sequence>
<dbReference type="InterPro" id="IPR027417">
    <property type="entry name" value="P-loop_NTPase"/>
</dbReference>
<dbReference type="AlphaFoldDB" id="T0HFG3"/>
<keyword evidence="4" id="KW-1185">Reference proteome</keyword>
<dbReference type="eggNOG" id="COG0419">
    <property type="taxonomic scope" value="Bacteria"/>
</dbReference>
<reference evidence="3 4" key="1">
    <citation type="journal article" date="2013" name="Genome Announc.">
        <title>Draft Genome Sequence of Sphingobium lactosutens Strain DS20T, Isolated from a Hexachlorocyclohexane Dumpsite.</title>
        <authorList>
            <person name="Kumar R."/>
            <person name="Dwivedi V."/>
            <person name="Negi V."/>
            <person name="Khurana J.P."/>
            <person name="Lal R."/>
        </authorList>
    </citation>
    <scope>NUCLEOTIDE SEQUENCE [LARGE SCALE GENOMIC DNA]</scope>
    <source>
        <strain evidence="3 4">DS20</strain>
    </source>
</reference>
<dbReference type="Proteomes" id="UP000015531">
    <property type="component" value="Unassembled WGS sequence"/>
</dbReference>
<dbReference type="PATRIC" id="fig|1331060.3.peg.2198"/>
<dbReference type="OrthoDB" id="7877292at2"/>
<dbReference type="PANTHER" id="PTHR32114:SF2">
    <property type="entry name" value="ABC TRANSPORTER ABCH.3"/>
    <property type="match status" value="1"/>
</dbReference>
<dbReference type="Pfam" id="PF02463">
    <property type="entry name" value="SMC_N"/>
    <property type="match status" value="1"/>
</dbReference>
<proteinExistence type="predicted"/>
<evidence type="ECO:0000313" key="3">
    <source>
        <dbReference type="EMBL" id="EQB15126.1"/>
    </source>
</evidence>
<keyword evidence="1" id="KW-0175">Coiled coil</keyword>
<feature type="domain" description="RecF/RecN/SMC N-terminal" evidence="2">
    <location>
        <begin position="4"/>
        <end position="617"/>
    </location>
</feature>
<name>T0HFG3_9SPHN</name>
<comment type="caution">
    <text evidence="3">The sequence shown here is derived from an EMBL/GenBank/DDBJ whole genome shotgun (WGS) entry which is preliminary data.</text>
</comment>
<dbReference type="SUPFAM" id="SSF52540">
    <property type="entry name" value="P-loop containing nucleoside triphosphate hydrolases"/>
    <property type="match status" value="1"/>
</dbReference>